<evidence type="ECO:0000313" key="1">
    <source>
        <dbReference type="EMBL" id="KAK8406776.1"/>
    </source>
</evidence>
<name>A0AAW0V610_SCYPA</name>
<comment type="caution">
    <text evidence="1">The sequence shown here is derived from an EMBL/GenBank/DDBJ whole genome shotgun (WGS) entry which is preliminary data.</text>
</comment>
<feature type="non-terminal residue" evidence="1">
    <location>
        <position position="1"/>
    </location>
</feature>
<accession>A0AAW0V610</accession>
<dbReference type="AlphaFoldDB" id="A0AAW0V610"/>
<dbReference type="Proteomes" id="UP001487740">
    <property type="component" value="Unassembled WGS sequence"/>
</dbReference>
<gene>
    <name evidence="1" type="ORF">O3P69_007374</name>
</gene>
<evidence type="ECO:0008006" key="3">
    <source>
        <dbReference type="Google" id="ProtNLM"/>
    </source>
</evidence>
<keyword evidence="2" id="KW-1185">Reference proteome</keyword>
<protein>
    <recommendedName>
        <fullName evidence="3">Secreted protein</fullName>
    </recommendedName>
</protein>
<proteinExistence type="predicted"/>
<evidence type="ECO:0000313" key="2">
    <source>
        <dbReference type="Proteomes" id="UP001487740"/>
    </source>
</evidence>
<reference evidence="1 2" key="1">
    <citation type="submission" date="2023-03" db="EMBL/GenBank/DDBJ databases">
        <title>High-quality genome of Scylla paramamosain provides insights in environmental adaptation.</title>
        <authorList>
            <person name="Zhang L."/>
        </authorList>
    </citation>
    <scope>NUCLEOTIDE SEQUENCE [LARGE SCALE GENOMIC DNA]</scope>
    <source>
        <strain evidence="1">LZ_2023a</strain>
        <tissue evidence="1">Muscle</tissue>
    </source>
</reference>
<sequence length="122" mass="13340">CFGQLLRPHHQPAPSQQSQLLMLFLRSAVSTTWFGMAFVCPAETLSRDSVAFLPEQEPPQEGVLVVGTRRSVLTLRWIAFFVSAKRAADCVSQDAEKLLLLGSTPRLAAAATQCKAPHAARH</sequence>
<organism evidence="1 2">
    <name type="scientific">Scylla paramamosain</name>
    <name type="common">Mud crab</name>
    <dbReference type="NCBI Taxonomy" id="85552"/>
    <lineage>
        <taxon>Eukaryota</taxon>
        <taxon>Metazoa</taxon>
        <taxon>Ecdysozoa</taxon>
        <taxon>Arthropoda</taxon>
        <taxon>Crustacea</taxon>
        <taxon>Multicrustacea</taxon>
        <taxon>Malacostraca</taxon>
        <taxon>Eumalacostraca</taxon>
        <taxon>Eucarida</taxon>
        <taxon>Decapoda</taxon>
        <taxon>Pleocyemata</taxon>
        <taxon>Brachyura</taxon>
        <taxon>Eubrachyura</taxon>
        <taxon>Portunoidea</taxon>
        <taxon>Portunidae</taxon>
        <taxon>Portuninae</taxon>
        <taxon>Scylla</taxon>
    </lineage>
</organism>
<dbReference type="EMBL" id="JARAKH010000002">
    <property type="protein sequence ID" value="KAK8406776.1"/>
    <property type="molecule type" value="Genomic_DNA"/>
</dbReference>